<dbReference type="InterPro" id="IPR017871">
    <property type="entry name" value="ABC_transporter-like_CS"/>
</dbReference>
<dbReference type="GO" id="GO:0016887">
    <property type="term" value="F:ATP hydrolysis activity"/>
    <property type="evidence" value="ECO:0007669"/>
    <property type="project" value="InterPro"/>
</dbReference>
<evidence type="ECO:0000256" key="1">
    <source>
        <dbReference type="ARBA" id="ARBA00005417"/>
    </source>
</evidence>
<dbReference type="PANTHER" id="PTHR42734:SF17">
    <property type="entry name" value="METAL TRANSPORT SYSTEM ATP-BINDING PROTEIN TM_0124-RELATED"/>
    <property type="match status" value="1"/>
</dbReference>
<keyword evidence="2" id="KW-0813">Transport</keyword>
<keyword evidence="6" id="KW-1185">Reference proteome</keyword>
<evidence type="ECO:0000256" key="4">
    <source>
        <dbReference type="ARBA" id="ARBA00022840"/>
    </source>
</evidence>
<dbReference type="EMBL" id="CP032364">
    <property type="protein sequence ID" value="AYB00378.1"/>
    <property type="molecule type" value="Genomic_DNA"/>
</dbReference>
<dbReference type="InterPro" id="IPR050153">
    <property type="entry name" value="Metal_Ion_Import_ABC"/>
</dbReference>
<dbReference type="CDD" id="cd03235">
    <property type="entry name" value="ABC_Metallic_Cations"/>
    <property type="match status" value="1"/>
</dbReference>
<evidence type="ECO:0000313" key="6">
    <source>
        <dbReference type="Proteomes" id="UP000265562"/>
    </source>
</evidence>
<dbReference type="InterPro" id="IPR027417">
    <property type="entry name" value="P-loop_NTPase"/>
</dbReference>
<protein>
    <submittedName>
        <fullName evidence="5">ABC transporter ATP-binding protein</fullName>
    </submittedName>
</protein>
<dbReference type="OrthoDB" id="9806726at2"/>
<dbReference type="KEGG" id="lua:D4A81_10840"/>
<evidence type="ECO:0000256" key="2">
    <source>
        <dbReference type="ARBA" id="ARBA00022448"/>
    </source>
</evidence>
<dbReference type="GO" id="GO:0005524">
    <property type="term" value="F:ATP binding"/>
    <property type="evidence" value="ECO:0007669"/>
    <property type="project" value="UniProtKB-KW"/>
</dbReference>
<sequence>MIKCENLSLGYDGRAIVENLNFEIKEGDYLCVIGENGVGKSTLIKTLLKLIKPISGEVIYNENLCATEIGYLSQQQQLLKDFPASVFEIVLSGCQSKVGIRPFYTSKEKQSAKEKIEKLGLSDLMKRSFSELSGGQQQRVLLARALMAGHRLMILDEPVTGLDPQASQNMYDIINDLNRSDMTIVMISHDIKEVLEYASKVLYIGKEIFFGSILEYKRSFDVK</sequence>
<accession>A0A385Q3X1</accession>
<comment type="similarity">
    <text evidence="1">Belongs to the ABC transporter superfamily.</text>
</comment>
<dbReference type="Gene3D" id="3.40.50.300">
    <property type="entry name" value="P-loop containing nucleotide triphosphate hydrolases"/>
    <property type="match status" value="1"/>
</dbReference>
<proteinExistence type="inferred from homology"/>
<dbReference type="RefSeq" id="WP_111524030.1">
    <property type="nucleotide sequence ID" value="NZ_CP032364.1"/>
</dbReference>
<name>A0A385Q3X1_9FIRM</name>
<evidence type="ECO:0000313" key="5">
    <source>
        <dbReference type="EMBL" id="AYB00378.1"/>
    </source>
</evidence>
<evidence type="ECO:0000256" key="3">
    <source>
        <dbReference type="ARBA" id="ARBA00022741"/>
    </source>
</evidence>
<keyword evidence="3" id="KW-0547">Nucleotide-binding</keyword>
<dbReference type="InterPro" id="IPR003593">
    <property type="entry name" value="AAA+_ATPase"/>
</dbReference>
<dbReference type="InterPro" id="IPR003439">
    <property type="entry name" value="ABC_transporter-like_ATP-bd"/>
</dbReference>
<dbReference type="SMART" id="SM00382">
    <property type="entry name" value="AAA"/>
    <property type="match status" value="1"/>
</dbReference>
<dbReference type="PANTHER" id="PTHR42734">
    <property type="entry name" value="METAL TRANSPORT SYSTEM ATP-BINDING PROTEIN TM_0124-RELATED"/>
    <property type="match status" value="1"/>
</dbReference>
<dbReference type="Proteomes" id="UP000265562">
    <property type="component" value="Chromosome"/>
</dbReference>
<dbReference type="AlphaFoldDB" id="A0A385Q3X1"/>
<reference evidence="5 6" key="1">
    <citation type="submission" date="2018-09" db="EMBL/GenBank/DDBJ databases">
        <title>Genome sequencing of Lachnoanaerobaculum umeaense DSM 23576.</title>
        <authorList>
            <person name="Kook J.-K."/>
            <person name="Park S.-N."/>
            <person name="Lim Y.K."/>
        </authorList>
    </citation>
    <scope>NUCLEOTIDE SEQUENCE [LARGE SCALE GENOMIC DNA]</scope>
    <source>
        <strain evidence="6">DSM 23576 \ CCUG 58757</strain>
    </source>
</reference>
<organism evidence="5 6">
    <name type="scientific">Lachnoanaerobaculum umeaense</name>
    <dbReference type="NCBI Taxonomy" id="617123"/>
    <lineage>
        <taxon>Bacteria</taxon>
        <taxon>Bacillati</taxon>
        <taxon>Bacillota</taxon>
        <taxon>Clostridia</taxon>
        <taxon>Lachnospirales</taxon>
        <taxon>Lachnospiraceae</taxon>
        <taxon>Lachnoanaerobaculum</taxon>
    </lineage>
</organism>
<dbReference type="SUPFAM" id="SSF52540">
    <property type="entry name" value="P-loop containing nucleoside triphosphate hydrolases"/>
    <property type="match status" value="1"/>
</dbReference>
<gene>
    <name evidence="5" type="ORF">D4A81_10840</name>
</gene>
<dbReference type="PROSITE" id="PS00211">
    <property type="entry name" value="ABC_TRANSPORTER_1"/>
    <property type="match status" value="1"/>
</dbReference>
<dbReference type="Pfam" id="PF00005">
    <property type="entry name" value="ABC_tran"/>
    <property type="match status" value="1"/>
</dbReference>
<dbReference type="PROSITE" id="PS50893">
    <property type="entry name" value="ABC_TRANSPORTER_2"/>
    <property type="match status" value="1"/>
</dbReference>
<keyword evidence="4 5" id="KW-0067">ATP-binding</keyword>